<dbReference type="InterPro" id="IPR050445">
    <property type="entry name" value="Bact_polysacc_biosynth/exp"/>
</dbReference>
<dbReference type="GO" id="GO:0004713">
    <property type="term" value="F:protein tyrosine kinase activity"/>
    <property type="evidence" value="ECO:0007669"/>
    <property type="project" value="UniProtKB-KW"/>
</dbReference>
<reference evidence="1" key="2">
    <citation type="journal article" date="2014" name="ISME J.">
        <title>Microbial stratification in low pH oxic and suboxic macroscopic growths along an acid mine drainage.</title>
        <authorList>
            <person name="Mendez-Garcia C."/>
            <person name="Mesa V."/>
            <person name="Sprenger R.R."/>
            <person name="Richter M."/>
            <person name="Diez M.S."/>
            <person name="Solano J."/>
            <person name="Bargiela R."/>
            <person name="Golyshina O.V."/>
            <person name="Manteca A."/>
            <person name="Ramos J.L."/>
            <person name="Gallego J.R."/>
            <person name="Llorente I."/>
            <person name="Martins Dos Santos V.A."/>
            <person name="Jensen O.N."/>
            <person name="Pelaez A.I."/>
            <person name="Sanchez J."/>
            <person name="Ferrer M."/>
        </authorList>
    </citation>
    <scope>NUCLEOTIDE SEQUENCE</scope>
</reference>
<dbReference type="Gene3D" id="3.40.50.300">
    <property type="entry name" value="P-loop containing nucleotide triphosphate hydrolases"/>
    <property type="match status" value="1"/>
</dbReference>
<keyword evidence="1" id="KW-0808">Transferase</keyword>
<keyword evidence="1" id="KW-0418">Kinase</keyword>
<reference evidence="1" key="1">
    <citation type="submission" date="2013-08" db="EMBL/GenBank/DDBJ databases">
        <authorList>
            <person name="Mendez C."/>
            <person name="Richter M."/>
            <person name="Ferrer M."/>
            <person name="Sanchez J."/>
        </authorList>
    </citation>
    <scope>NUCLEOTIDE SEQUENCE</scope>
</reference>
<sequence length="143" mass="16239">SVLVQLPAFNLAIVPTGQHQTGPYEVLRSRRFIEIVKEARRRFDYIIVDTPPIIALSDCKLIEKWVDGFVLVVAAHHTPRRFLKEALAALDRRKLLGVVFNCSDQVSVRNYGYEHYYGRSARRGGRSAAVNSWRTPKAASSDR</sequence>
<proteinExistence type="predicted"/>
<protein>
    <submittedName>
        <fullName evidence="1">Protein-tyrosine kinase</fullName>
    </submittedName>
</protein>
<accession>T1A602</accession>
<dbReference type="EMBL" id="AUZX01013003">
    <property type="protein sequence ID" value="EQD37285.1"/>
    <property type="molecule type" value="Genomic_DNA"/>
</dbReference>
<feature type="non-terminal residue" evidence="1">
    <location>
        <position position="1"/>
    </location>
</feature>
<dbReference type="PANTHER" id="PTHR32309:SF13">
    <property type="entry name" value="FERRIC ENTEROBACTIN TRANSPORT PROTEIN FEPE"/>
    <property type="match status" value="1"/>
</dbReference>
<evidence type="ECO:0000313" key="1">
    <source>
        <dbReference type="EMBL" id="EQD37285.1"/>
    </source>
</evidence>
<keyword evidence="1" id="KW-0829">Tyrosine-protein kinase</keyword>
<dbReference type="SUPFAM" id="SSF52540">
    <property type="entry name" value="P-loop containing nucleoside triphosphate hydrolases"/>
    <property type="match status" value="1"/>
</dbReference>
<organism evidence="1">
    <name type="scientific">mine drainage metagenome</name>
    <dbReference type="NCBI Taxonomy" id="410659"/>
    <lineage>
        <taxon>unclassified sequences</taxon>
        <taxon>metagenomes</taxon>
        <taxon>ecological metagenomes</taxon>
    </lineage>
</organism>
<gene>
    <name evidence="1" type="ORF">B1A_17673</name>
</gene>
<name>T1A602_9ZZZZ</name>
<dbReference type="InterPro" id="IPR027417">
    <property type="entry name" value="P-loop_NTPase"/>
</dbReference>
<dbReference type="PANTHER" id="PTHR32309">
    <property type="entry name" value="TYROSINE-PROTEIN KINASE"/>
    <property type="match status" value="1"/>
</dbReference>
<dbReference type="GO" id="GO:0005886">
    <property type="term" value="C:plasma membrane"/>
    <property type="evidence" value="ECO:0007669"/>
    <property type="project" value="TreeGrafter"/>
</dbReference>
<dbReference type="AlphaFoldDB" id="T1A602"/>
<comment type="caution">
    <text evidence="1">The sequence shown here is derived from an EMBL/GenBank/DDBJ whole genome shotgun (WGS) entry which is preliminary data.</text>
</comment>